<dbReference type="EMBL" id="JBBNAG010000007">
    <property type="protein sequence ID" value="KAK9118927.1"/>
    <property type="molecule type" value="Genomic_DNA"/>
</dbReference>
<accession>A0AAP0NT72</accession>
<proteinExistence type="predicted"/>
<evidence type="ECO:0000313" key="1">
    <source>
        <dbReference type="EMBL" id="KAK9118927.1"/>
    </source>
</evidence>
<evidence type="ECO:0000313" key="2">
    <source>
        <dbReference type="Proteomes" id="UP001419268"/>
    </source>
</evidence>
<reference evidence="1 2" key="1">
    <citation type="submission" date="2024-01" db="EMBL/GenBank/DDBJ databases">
        <title>Genome assemblies of Stephania.</title>
        <authorList>
            <person name="Yang L."/>
        </authorList>
    </citation>
    <scope>NUCLEOTIDE SEQUENCE [LARGE SCALE GENOMIC DNA]</scope>
    <source>
        <strain evidence="1">JXDWG</strain>
        <tissue evidence="1">Leaf</tissue>
    </source>
</reference>
<protein>
    <submittedName>
        <fullName evidence="1">Uncharacterized protein</fullName>
    </submittedName>
</protein>
<comment type="caution">
    <text evidence="1">The sequence shown here is derived from an EMBL/GenBank/DDBJ whole genome shotgun (WGS) entry which is preliminary data.</text>
</comment>
<keyword evidence="2" id="KW-1185">Reference proteome</keyword>
<dbReference type="Proteomes" id="UP001419268">
    <property type="component" value="Unassembled WGS sequence"/>
</dbReference>
<gene>
    <name evidence="1" type="ORF">Scep_017020</name>
</gene>
<sequence length="60" mass="7234">MHITKITLMSRQFTEIEFRGISQPMHNHLDAIMSMWRLRKSTNKIHSNMLSFPMWNGKWS</sequence>
<dbReference type="AlphaFoldDB" id="A0AAP0NT72"/>
<organism evidence="1 2">
    <name type="scientific">Stephania cephalantha</name>
    <dbReference type="NCBI Taxonomy" id="152367"/>
    <lineage>
        <taxon>Eukaryota</taxon>
        <taxon>Viridiplantae</taxon>
        <taxon>Streptophyta</taxon>
        <taxon>Embryophyta</taxon>
        <taxon>Tracheophyta</taxon>
        <taxon>Spermatophyta</taxon>
        <taxon>Magnoliopsida</taxon>
        <taxon>Ranunculales</taxon>
        <taxon>Menispermaceae</taxon>
        <taxon>Menispermoideae</taxon>
        <taxon>Cissampelideae</taxon>
        <taxon>Stephania</taxon>
    </lineage>
</organism>
<name>A0AAP0NT72_9MAGN</name>